<dbReference type="InParanoid" id="A0A1D3D6G8"/>
<dbReference type="Proteomes" id="UP000095192">
    <property type="component" value="Unassembled WGS sequence"/>
</dbReference>
<gene>
    <name evidence="3" type="ORF">cyc_04096</name>
</gene>
<evidence type="ECO:0000256" key="2">
    <source>
        <dbReference type="SAM" id="SignalP"/>
    </source>
</evidence>
<comment type="caution">
    <text evidence="3">The sequence shown here is derived from an EMBL/GenBank/DDBJ whole genome shotgun (WGS) entry which is preliminary data.</text>
</comment>
<reference evidence="3 4" key="1">
    <citation type="journal article" date="2016" name="BMC Genomics">
        <title>Comparative genomics reveals Cyclospora cayetanensis possesses coccidia-like metabolism and invasion components but unique surface antigens.</title>
        <authorList>
            <person name="Liu S."/>
            <person name="Wang L."/>
            <person name="Zheng H."/>
            <person name="Xu Z."/>
            <person name="Roellig D.M."/>
            <person name="Li N."/>
            <person name="Frace M.A."/>
            <person name="Tang K."/>
            <person name="Arrowood M.J."/>
            <person name="Moss D.M."/>
            <person name="Zhang L."/>
            <person name="Feng Y."/>
            <person name="Xiao L."/>
        </authorList>
    </citation>
    <scope>NUCLEOTIDE SEQUENCE [LARGE SCALE GENOMIC DNA]</scope>
    <source>
        <strain evidence="3 4">CHN_HEN01</strain>
    </source>
</reference>
<organism evidence="3 4">
    <name type="scientific">Cyclospora cayetanensis</name>
    <dbReference type="NCBI Taxonomy" id="88456"/>
    <lineage>
        <taxon>Eukaryota</taxon>
        <taxon>Sar</taxon>
        <taxon>Alveolata</taxon>
        <taxon>Apicomplexa</taxon>
        <taxon>Conoidasida</taxon>
        <taxon>Coccidia</taxon>
        <taxon>Eucoccidiorida</taxon>
        <taxon>Eimeriorina</taxon>
        <taxon>Eimeriidae</taxon>
        <taxon>Cyclospora</taxon>
    </lineage>
</organism>
<feature type="chain" id="PRO_5008914188" description="Transmembrane protein" evidence="2">
    <location>
        <begin position="20"/>
        <end position="266"/>
    </location>
</feature>
<evidence type="ECO:0000256" key="1">
    <source>
        <dbReference type="SAM" id="MobiDB-lite"/>
    </source>
</evidence>
<sequence length="266" mass="28668">MTPIVWGLLVLQLLLHVAATEPTGLAPIVRMESMQPPFEVKPLQGGTRRRGNRGATKASLKGPPPSGSSVEAQVASILSDLPIIWASSWRPVVLGATPKSKAERESVFHEVVSAVEVHCRQQLENTGLMNHAAAQNAIEAAVRSMRDAVLILLSLRAGSGIPSLTQKAIPTPCPSMYDDPVSPVSALDDEQMLQQVQRREGLLLPPLDAVAGSLAESANAFTREAILQKQQQQESWASATWRNAVEKLERLIPLSKTSSAGPDMRQ</sequence>
<feature type="region of interest" description="Disordered" evidence="1">
    <location>
        <begin position="37"/>
        <end position="68"/>
    </location>
</feature>
<evidence type="ECO:0008006" key="5">
    <source>
        <dbReference type="Google" id="ProtNLM"/>
    </source>
</evidence>
<keyword evidence="4" id="KW-1185">Reference proteome</keyword>
<evidence type="ECO:0000313" key="3">
    <source>
        <dbReference type="EMBL" id="OEH79054.1"/>
    </source>
</evidence>
<dbReference type="AlphaFoldDB" id="A0A1D3D6G8"/>
<feature type="signal peptide" evidence="2">
    <location>
        <begin position="1"/>
        <end position="19"/>
    </location>
</feature>
<protein>
    <recommendedName>
        <fullName evidence="5">Transmembrane protein</fullName>
    </recommendedName>
</protein>
<name>A0A1D3D6G8_9EIME</name>
<dbReference type="EMBL" id="JROU02000521">
    <property type="protein sequence ID" value="OEH79054.1"/>
    <property type="molecule type" value="Genomic_DNA"/>
</dbReference>
<accession>A0A1D3D6G8</accession>
<dbReference type="VEuPathDB" id="ToxoDB:cyc_04096"/>
<proteinExistence type="predicted"/>
<keyword evidence="2" id="KW-0732">Signal</keyword>
<evidence type="ECO:0000313" key="4">
    <source>
        <dbReference type="Proteomes" id="UP000095192"/>
    </source>
</evidence>